<gene>
    <name evidence="4" type="ORF">J1N35_043749</name>
</gene>
<dbReference type="Gene3D" id="3.60.40.10">
    <property type="entry name" value="PPM-type phosphatase domain"/>
    <property type="match status" value="1"/>
</dbReference>
<dbReference type="Pfam" id="PF02966">
    <property type="entry name" value="DIM1"/>
    <property type="match status" value="1"/>
</dbReference>
<protein>
    <recommendedName>
        <fullName evidence="3">PPM-type phosphatase domain-containing protein</fullName>
    </recommendedName>
</protein>
<dbReference type="GO" id="GO:0046540">
    <property type="term" value="C:U4/U6 x U5 tri-snRNP complex"/>
    <property type="evidence" value="ECO:0007669"/>
    <property type="project" value="InterPro"/>
</dbReference>
<dbReference type="PROSITE" id="PS51746">
    <property type="entry name" value="PPM_2"/>
    <property type="match status" value="1"/>
</dbReference>
<proteinExistence type="predicted"/>
<keyword evidence="5" id="KW-1185">Reference proteome</keyword>
<dbReference type="Proteomes" id="UP000828251">
    <property type="component" value="Unassembled WGS sequence"/>
</dbReference>
<sequence>MEDYHVAKFIQIQRHELGLFSIYDGHLGDIISSCLKKPLFPNILKKTYEKTNQAILSQSSDLGRGGPTVVTAKLINAIKLCVKDLRDSRVVLSRRGQTIQTTIDHEPNIEQGNIKNIDGFISNMSRLLLLPIFRSITEVPDLNTMFELYDPSRVMFFFIDKHIMIDIGTGSNNKIN</sequence>
<dbReference type="GO" id="GO:0005682">
    <property type="term" value="C:U5 snRNP"/>
    <property type="evidence" value="ECO:0007669"/>
    <property type="project" value="TreeGrafter"/>
</dbReference>
<organism evidence="4 5">
    <name type="scientific">Gossypium stocksii</name>
    <dbReference type="NCBI Taxonomy" id="47602"/>
    <lineage>
        <taxon>Eukaryota</taxon>
        <taxon>Viridiplantae</taxon>
        <taxon>Streptophyta</taxon>
        <taxon>Embryophyta</taxon>
        <taxon>Tracheophyta</taxon>
        <taxon>Spermatophyta</taxon>
        <taxon>Magnoliopsida</taxon>
        <taxon>eudicotyledons</taxon>
        <taxon>Gunneridae</taxon>
        <taxon>Pentapetalae</taxon>
        <taxon>rosids</taxon>
        <taxon>malvids</taxon>
        <taxon>Malvales</taxon>
        <taxon>Malvaceae</taxon>
        <taxon>Malvoideae</taxon>
        <taxon>Gossypium</taxon>
    </lineage>
</organism>
<name>A0A9D3U843_9ROSI</name>
<accession>A0A9D3U843</accession>
<evidence type="ECO:0000256" key="1">
    <source>
        <dbReference type="ARBA" id="ARBA00004123"/>
    </source>
</evidence>
<dbReference type="SUPFAM" id="SSF81606">
    <property type="entry name" value="PP2C-like"/>
    <property type="match status" value="1"/>
</dbReference>
<comment type="caution">
    <text evidence="4">The sequence shown here is derived from an EMBL/GenBank/DDBJ whole genome shotgun (WGS) entry which is preliminary data.</text>
</comment>
<evidence type="ECO:0000256" key="2">
    <source>
        <dbReference type="ARBA" id="ARBA00023242"/>
    </source>
</evidence>
<dbReference type="InterPro" id="IPR004123">
    <property type="entry name" value="Dim1"/>
</dbReference>
<dbReference type="PANTHER" id="PTHR12052:SF5">
    <property type="entry name" value="THIOREDOXIN-LIKE PROTEIN 4A"/>
    <property type="match status" value="1"/>
</dbReference>
<dbReference type="EMBL" id="JAIQCV010000013">
    <property type="protein sequence ID" value="KAH1031575.1"/>
    <property type="molecule type" value="Genomic_DNA"/>
</dbReference>
<dbReference type="InterPro" id="IPR036457">
    <property type="entry name" value="PPM-type-like_dom_sf"/>
</dbReference>
<evidence type="ECO:0000313" key="4">
    <source>
        <dbReference type="EMBL" id="KAH1031575.1"/>
    </source>
</evidence>
<dbReference type="PANTHER" id="PTHR12052">
    <property type="entry name" value="THIOREDOXIN-LIKE PROTEN 4A, 4B"/>
    <property type="match status" value="1"/>
</dbReference>
<dbReference type="GO" id="GO:0000398">
    <property type="term" value="P:mRNA splicing, via spliceosome"/>
    <property type="evidence" value="ECO:0007669"/>
    <property type="project" value="InterPro"/>
</dbReference>
<feature type="domain" description="PPM-type phosphatase" evidence="3">
    <location>
        <begin position="1"/>
        <end position="176"/>
    </location>
</feature>
<dbReference type="GO" id="GO:0005681">
    <property type="term" value="C:spliceosomal complex"/>
    <property type="evidence" value="ECO:0007669"/>
    <property type="project" value="TreeGrafter"/>
</dbReference>
<dbReference type="Gene3D" id="3.40.30.10">
    <property type="entry name" value="Glutaredoxin"/>
    <property type="match status" value="1"/>
</dbReference>
<dbReference type="InterPro" id="IPR001932">
    <property type="entry name" value="PPM-type_phosphatase-like_dom"/>
</dbReference>
<comment type="subcellular location">
    <subcellularLocation>
        <location evidence="1">Nucleus</location>
    </subcellularLocation>
</comment>
<dbReference type="AlphaFoldDB" id="A0A9D3U843"/>
<keyword evidence="2" id="KW-0539">Nucleus</keyword>
<evidence type="ECO:0000313" key="5">
    <source>
        <dbReference type="Proteomes" id="UP000828251"/>
    </source>
</evidence>
<evidence type="ECO:0000259" key="3">
    <source>
        <dbReference type="PROSITE" id="PS51746"/>
    </source>
</evidence>
<reference evidence="4 5" key="1">
    <citation type="journal article" date="2021" name="Plant Biotechnol. J.">
        <title>Multi-omics assisted identification of the key and species-specific regulatory components of drought-tolerant mechanisms in Gossypium stocksii.</title>
        <authorList>
            <person name="Yu D."/>
            <person name="Ke L."/>
            <person name="Zhang D."/>
            <person name="Wu Y."/>
            <person name="Sun Y."/>
            <person name="Mei J."/>
            <person name="Sun J."/>
            <person name="Sun Y."/>
        </authorList>
    </citation>
    <scope>NUCLEOTIDE SEQUENCE [LARGE SCALE GENOMIC DNA]</scope>
    <source>
        <strain evidence="5">cv. E1</strain>
        <tissue evidence="4">Leaf</tissue>
    </source>
</reference>